<comment type="caution">
    <text evidence="1">The sequence shown here is derived from an EMBL/GenBank/DDBJ whole genome shotgun (WGS) entry which is preliminary data.</text>
</comment>
<evidence type="ECO:0000313" key="1">
    <source>
        <dbReference type="EMBL" id="CAG8583968.1"/>
    </source>
</evidence>
<name>A0A9N9G887_9GLOM</name>
<protein>
    <submittedName>
        <fullName evidence="1">6763_t:CDS:1</fullName>
    </submittedName>
</protein>
<keyword evidence="2" id="KW-1185">Reference proteome</keyword>
<dbReference type="OrthoDB" id="2431517at2759"/>
<evidence type="ECO:0000313" key="2">
    <source>
        <dbReference type="Proteomes" id="UP000789759"/>
    </source>
</evidence>
<dbReference type="EMBL" id="CAJVQA010003808">
    <property type="protein sequence ID" value="CAG8583968.1"/>
    <property type="molecule type" value="Genomic_DNA"/>
</dbReference>
<sequence length="178" mass="20621">MSTTVTYSIVSTVNNVTLQLIRFDCGQIYLCFINNRVIFTIPTVRYLLSNGRRRASQTCFILFRNVIQDCVTALNLRVERHDLSRHAGSLWNQLKNCDILLIEEFRRVANLAAQHFYSEIRIVNVNMNIQFMNIPVMNIPATVRPSTNIPIKINDDENVRELLKDLFAEVLPPPDFHQ</sequence>
<organism evidence="1 2">
    <name type="scientific">Cetraspora pellucida</name>
    <dbReference type="NCBI Taxonomy" id="1433469"/>
    <lineage>
        <taxon>Eukaryota</taxon>
        <taxon>Fungi</taxon>
        <taxon>Fungi incertae sedis</taxon>
        <taxon>Mucoromycota</taxon>
        <taxon>Glomeromycotina</taxon>
        <taxon>Glomeromycetes</taxon>
        <taxon>Diversisporales</taxon>
        <taxon>Gigasporaceae</taxon>
        <taxon>Cetraspora</taxon>
    </lineage>
</organism>
<dbReference type="AlphaFoldDB" id="A0A9N9G887"/>
<reference evidence="1" key="1">
    <citation type="submission" date="2021-06" db="EMBL/GenBank/DDBJ databases">
        <authorList>
            <person name="Kallberg Y."/>
            <person name="Tangrot J."/>
            <person name="Rosling A."/>
        </authorList>
    </citation>
    <scope>NUCLEOTIDE SEQUENCE</scope>
    <source>
        <strain evidence="1">FL966</strain>
    </source>
</reference>
<gene>
    <name evidence="1" type="ORF">CPELLU_LOCUS6224</name>
</gene>
<proteinExistence type="predicted"/>
<dbReference type="Proteomes" id="UP000789759">
    <property type="component" value="Unassembled WGS sequence"/>
</dbReference>
<accession>A0A9N9G887</accession>